<keyword evidence="2" id="KW-0812">Transmembrane</keyword>
<reference evidence="3 4" key="1">
    <citation type="submission" date="2021-03" db="EMBL/GenBank/DDBJ databases">
        <title>Sequencing the genomes of 1000 actinobacteria strains.</title>
        <authorList>
            <person name="Klenk H.-P."/>
        </authorList>
    </citation>
    <scope>NUCLEOTIDE SEQUENCE [LARGE SCALE GENOMIC DNA]</scope>
    <source>
        <strain evidence="3 4">DSM 46670</strain>
    </source>
</reference>
<evidence type="ECO:0000256" key="1">
    <source>
        <dbReference type="SAM" id="MobiDB-lite"/>
    </source>
</evidence>
<accession>A0ABS4TBD9</accession>
<name>A0ABS4TBD9_9PSEU</name>
<keyword evidence="4" id="KW-1185">Reference proteome</keyword>
<sequence length="255" mass="26616">MDELEDSLKRLFRDSRLDIQVAPGADSAVVSGARRVRRRRIAMISAAGVMSLAVLAGGTFLLARPAPQQNQVANQPTDLPLVTATSPTSATDTPKDVPAAPSVAPSSTTTSVTTPRSRPVEQAPGTPTVVASFGPTTYGPFRLGMTDAQLTATSGIETEPMSDSASCFRYRVSGTPEIAALTVSKRYGLVAITVNASAQTPQNITIGSTEAQVRAAYGATITTTVPGNTSANFQFRYTDGKVSEMTLASKTQDCG</sequence>
<protein>
    <submittedName>
        <fullName evidence="3">Uncharacterized protein</fullName>
    </submittedName>
</protein>
<proteinExistence type="predicted"/>
<gene>
    <name evidence="3" type="ORF">JOF56_002103</name>
</gene>
<feature type="transmembrane region" description="Helical" evidence="2">
    <location>
        <begin position="41"/>
        <end position="63"/>
    </location>
</feature>
<keyword evidence="2" id="KW-1133">Transmembrane helix</keyword>
<feature type="region of interest" description="Disordered" evidence="1">
    <location>
        <begin position="71"/>
        <end position="132"/>
    </location>
</feature>
<comment type="caution">
    <text evidence="3">The sequence shown here is derived from an EMBL/GenBank/DDBJ whole genome shotgun (WGS) entry which is preliminary data.</text>
</comment>
<keyword evidence="2" id="KW-0472">Membrane</keyword>
<evidence type="ECO:0000256" key="2">
    <source>
        <dbReference type="SAM" id="Phobius"/>
    </source>
</evidence>
<dbReference type="RefSeq" id="WP_209636755.1">
    <property type="nucleotide sequence ID" value="NZ_JAGINW010000001.1"/>
</dbReference>
<organism evidence="3 4">
    <name type="scientific">Kibdelosporangium banguiense</name>
    <dbReference type="NCBI Taxonomy" id="1365924"/>
    <lineage>
        <taxon>Bacteria</taxon>
        <taxon>Bacillati</taxon>
        <taxon>Actinomycetota</taxon>
        <taxon>Actinomycetes</taxon>
        <taxon>Pseudonocardiales</taxon>
        <taxon>Pseudonocardiaceae</taxon>
        <taxon>Kibdelosporangium</taxon>
    </lineage>
</organism>
<dbReference type="Proteomes" id="UP001519332">
    <property type="component" value="Unassembled WGS sequence"/>
</dbReference>
<feature type="compositionally biased region" description="Low complexity" evidence="1">
    <location>
        <begin position="83"/>
        <end position="117"/>
    </location>
</feature>
<evidence type="ECO:0000313" key="3">
    <source>
        <dbReference type="EMBL" id="MBP2321718.1"/>
    </source>
</evidence>
<dbReference type="EMBL" id="JAGINW010000001">
    <property type="protein sequence ID" value="MBP2321718.1"/>
    <property type="molecule type" value="Genomic_DNA"/>
</dbReference>
<evidence type="ECO:0000313" key="4">
    <source>
        <dbReference type="Proteomes" id="UP001519332"/>
    </source>
</evidence>